<dbReference type="AlphaFoldDB" id="A0A8S1DL89"/>
<comment type="caution">
    <text evidence="2">The sequence shown here is derived from an EMBL/GenBank/DDBJ whole genome shotgun (WGS) entry which is preliminary data.</text>
</comment>
<evidence type="ECO:0000313" key="2">
    <source>
        <dbReference type="EMBL" id="CAB3380793.1"/>
    </source>
</evidence>
<protein>
    <submittedName>
        <fullName evidence="2">Uncharacterized protein</fullName>
    </submittedName>
</protein>
<accession>A0A8S1DL89</accession>
<feature type="compositionally biased region" description="Basic residues" evidence="1">
    <location>
        <begin position="82"/>
        <end position="92"/>
    </location>
</feature>
<proteinExistence type="predicted"/>
<evidence type="ECO:0000313" key="3">
    <source>
        <dbReference type="Proteomes" id="UP000494165"/>
    </source>
</evidence>
<name>A0A8S1DL89_9INSE</name>
<organism evidence="2 3">
    <name type="scientific">Cloeon dipterum</name>
    <dbReference type="NCBI Taxonomy" id="197152"/>
    <lineage>
        <taxon>Eukaryota</taxon>
        <taxon>Metazoa</taxon>
        <taxon>Ecdysozoa</taxon>
        <taxon>Arthropoda</taxon>
        <taxon>Hexapoda</taxon>
        <taxon>Insecta</taxon>
        <taxon>Pterygota</taxon>
        <taxon>Palaeoptera</taxon>
        <taxon>Ephemeroptera</taxon>
        <taxon>Pisciforma</taxon>
        <taxon>Baetidae</taxon>
        <taxon>Cloeon</taxon>
    </lineage>
</organism>
<feature type="region of interest" description="Disordered" evidence="1">
    <location>
        <begin position="77"/>
        <end position="99"/>
    </location>
</feature>
<reference evidence="2 3" key="1">
    <citation type="submission" date="2020-04" db="EMBL/GenBank/DDBJ databases">
        <authorList>
            <person name="Alioto T."/>
            <person name="Alioto T."/>
            <person name="Gomez Garrido J."/>
        </authorList>
    </citation>
    <scope>NUCLEOTIDE SEQUENCE [LARGE SCALE GENOMIC DNA]</scope>
</reference>
<keyword evidence="3" id="KW-1185">Reference proteome</keyword>
<gene>
    <name evidence="2" type="ORF">CLODIP_2_CD02497</name>
</gene>
<dbReference type="Proteomes" id="UP000494165">
    <property type="component" value="Unassembled WGS sequence"/>
</dbReference>
<evidence type="ECO:0000256" key="1">
    <source>
        <dbReference type="SAM" id="MobiDB-lite"/>
    </source>
</evidence>
<sequence length="99" mass="11504">MRKDRRGSAQEKPVERWLCGCSPHSSHSRHRCSRPRKTLSSHNQLCDARAAIGFFLETSLLISIRLSWHQLLLTKLQNKQHASGRRNSSKFQHKQETKT</sequence>
<dbReference type="EMBL" id="CADEPI010000217">
    <property type="protein sequence ID" value="CAB3380793.1"/>
    <property type="molecule type" value="Genomic_DNA"/>
</dbReference>